<dbReference type="InterPro" id="IPR012334">
    <property type="entry name" value="Pectin_lyas_fold"/>
</dbReference>
<accession>A0A2M8Q8Z7</accession>
<evidence type="ECO:0000313" key="1">
    <source>
        <dbReference type="EMBL" id="PJF46266.1"/>
    </source>
</evidence>
<dbReference type="NCBIfam" id="TIGR03804">
    <property type="entry name" value="para_beta_helix"/>
    <property type="match status" value="1"/>
</dbReference>
<dbReference type="AlphaFoldDB" id="A0A2M8Q8Z7"/>
<reference evidence="1 2" key="1">
    <citation type="submission" date="2017-11" db="EMBL/GenBank/DDBJ databases">
        <title>Evolution of Phototrophy in the Chloroflexi Phylum Driven by Horizontal Gene Transfer.</title>
        <authorList>
            <person name="Ward L.M."/>
            <person name="Hemp J."/>
            <person name="Shih P.M."/>
            <person name="Mcglynn S.E."/>
            <person name="Fischer W."/>
        </authorList>
    </citation>
    <scope>NUCLEOTIDE SEQUENCE [LARGE SCALE GENOMIC DNA]</scope>
    <source>
        <strain evidence="1">JP3_7</strain>
    </source>
</reference>
<dbReference type="EMBL" id="PGTN01000334">
    <property type="protein sequence ID" value="PJF46266.1"/>
    <property type="molecule type" value="Genomic_DNA"/>
</dbReference>
<dbReference type="Proteomes" id="UP000230790">
    <property type="component" value="Unassembled WGS sequence"/>
</dbReference>
<dbReference type="InterPro" id="IPR011050">
    <property type="entry name" value="Pectin_lyase_fold/virulence"/>
</dbReference>
<comment type="caution">
    <text evidence="1">The sequence shown here is derived from an EMBL/GenBank/DDBJ whole genome shotgun (WGS) entry which is preliminary data.</text>
</comment>
<dbReference type="InterPro" id="IPR022441">
    <property type="entry name" value="Para_beta_helix_rpt-2"/>
</dbReference>
<dbReference type="Gene3D" id="2.160.20.10">
    <property type="entry name" value="Single-stranded right-handed beta-helix, Pectin lyase-like"/>
    <property type="match status" value="1"/>
</dbReference>
<proteinExistence type="predicted"/>
<feature type="non-terminal residue" evidence="1">
    <location>
        <position position="172"/>
    </location>
</feature>
<dbReference type="SUPFAM" id="SSF51126">
    <property type="entry name" value="Pectin lyase-like"/>
    <property type="match status" value="1"/>
</dbReference>
<name>A0A2M8Q8Z7_9CHLR</name>
<gene>
    <name evidence="1" type="ORF">CUN48_14680</name>
</gene>
<organism evidence="1 2">
    <name type="scientific">Candidatus Thermofonsia Clade 3 bacterium</name>
    <dbReference type="NCBI Taxonomy" id="2364212"/>
    <lineage>
        <taxon>Bacteria</taxon>
        <taxon>Bacillati</taxon>
        <taxon>Chloroflexota</taxon>
        <taxon>Candidatus Thermofontia</taxon>
        <taxon>Candidatus Thermofonsia Clade 3</taxon>
    </lineage>
</organism>
<sequence>MTKRLTSSVSNIKIVLATLLASGLILLALQMHAFASDRETTQCGHATLQAMIDAAQPGDALLVPAGVYAGPIQIDKPLTLEGQLWPVIQGDGQGHVVVITAPNVTLRGFVVRGSGASLDREDSAIRVSAPNSVIENNRIEDALFGVYLERAADSVVRSNTIYGMDLPISRRG</sequence>
<evidence type="ECO:0000313" key="2">
    <source>
        <dbReference type="Proteomes" id="UP000230790"/>
    </source>
</evidence>
<protein>
    <submittedName>
        <fullName evidence="1">Nitrous oxide reductase family maturation protein NosD</fullName>
    </submittedName>
</protein>